<evidence type="ECO:0000259" key="5">
    <source>
        <dbReference type="Pfam" id="PF01425"/>
    </source>
</evidence>
<evidence type="ECO:0000256" key="1">
    <source>
        <dbReference type="ARBA" id="ARBA00001311"/>
    </source>
</evidence>
<accession>A0ABR5IAY1</accession>
<comment type="catalytic activity">
    <reaction evidence="1">
        <text>a monocarboxylic acid amide + H2O = a monocarboxylate + NH4(+)</text>
        <dbReference type="Rhea" id="RHEA:12020"/>
        <dbReference type="ChEBI" id="CHEBI:15377"/>
        <dbReference type="ChEBI" id="CHEBI:28938"/>
        <dbReference type="ChEBI" id="CHEBI:35757"/>
        <dbReference type="ChEBI" id="CHEBI:83628"/>
        <dbReference type="EC" id="3.5.1.4"/>
    </reaction>
</comment>
<protein>
    <recommendedName>
        <fullName evidence="3">amidase</fullName>
        <ecNumber evidence="3">3.5.1.4</ecNumber>
    </recommendedName>
</protein>
<sequence length="508" mass="52868">MSTAVSTTSLCDLSAAQMRVGYLSGDFTPSEVMASTLARIRDVNGDRATGINAFTEVLDDEATSQAATATERLHAARRRGDRLPPLFGIPVATKEKHALAGRTLEQGLAAHRGRIADADHPIVARIRAAGGIIHARTTSPEFSCATVTHSPMWGVTRNPYNLAASPGGSSGGAGAALAAGMATLATASDIAGSTRIPAGFTGTVGYKAPYGRIPGAPPLSADTYRGDGPMARTVDDTALLADVMSGHHHSDHFSWGGSGQLAGTLDAHTSLDGVRVGISITLGDFGVHPDVASATLRAAEALRQRGAEVVDVTLPWRSDGIRETIFAHFGHLLAPAMRAETAGGPPVAAYTEQFMRDAEAAAQRLSHLDSVAADARLQAQLASAMADVDALLCPVSAVTSLAADGNYLHGIEVVGPDATPVHLQHYWQAHLTSPFNVANRCPILAVPAGIATDGVPIGVQLVGKPLDEVMPFRLGRAVEDALGVPSWREAQVRDSAPSETEVRRVDAQ</sequence>
<dbReference type="PANTHER" id="PTHR11895">
    <property type="entry name" value="TRANSAMIDASE"/>
    <property type="match status" value="1"/>
</dbReference>
<dbReference type="EMBL" id="LDTZ01000018">
    <property type="protein sequence ID" value="KNA90842.1"/>
    <property type="molecule type" value="Genomic_DNA"/>
</dbReference>
<comment type="similarity">
    <text evidence="2">Belongs to the amidase family.</text>
</comment>
<comment type="caution">
    <text evidence="6">The sequence shown here is derived from an EMBL/GenBank/DDBJ whole genome shotgun (WGS) entry which is preliminary data.</text>
</comment>
<evidence type="ECO:0000256" key="4">
    <source>
        <dbReference type="SAM" id="MobiDB-lite"/>
    </source>
</evidence>
<dbReference type="InterPro" id="IPR000120">
    <property type="entry name" value="Amidase"/>
</dbReference>
<dbReference type="PANTHER" id="PTHR11895:SF7">
    <property type="entry name" value="GLUTAMYL-TRNA(GLN) AMIDOTRANSFERASE SUBUNIT A, MITOCHONDRIAL"/>
    <property type="match status" value="1"/>
</dbReference>
<dbReference type="Proteomes" id="UP000037247">
    <property type="component" value="Unassembled WGS sequence"/>
</dbReference>
<feature type="region of interest" description="Disordered" evidence="4">
    <location>
        <begin position="489"/>
        <end position="508"/>
    </location>
</feature>
<gene>
    <name evidence="6" type="ORF">ABW18_15150</name>
</gene>
<evidence type="ECO:0000256" key="3">
    <source>
        <dbReference type="ARBA" id="ARBA00012922"/>
    </source>
</evidence>
<proteinExistence type="inferred from homology"/>
<dbReference type="Pfam" id="PF01425">
    <property type="entry name" value="Amidase"/>
    <property type="match status" value="1"/>
</dbReference>
<organism evidence="6 7">
    <name type="scientific">Gordonia jacobaea</name>
    <dbReference type="NCBI Taxonomy" id="122202"/>
    <lineage>
        <taxon>Bacteria</taxon>
        <taxon>Bacillati</taxon>
        <taxon>Actinomycetota</taxon>
        <taxon>Actinomycetes</taxon>
        <taxon>Mycobacteriales</taxon>
        <taxon>Gordoniaceae</taxon>
        <taxon>Gordonia</taxon>
    </lineage>
</organism>
<dbReference type="RefSeq" id="WP_049699777.1">
    <property type="nucleotide sequence ID" value="NZ_LDTZ01000018.1"/>
</dbReference>
<dbReference type="SUPFAM" id="SSF75304">
    <property type="entry name" value="Amidase signature (AS) enzymes"/>
    <property type="match status" value="1"/>
</dbReference>
<dbReference type="Gene3D" id="3.90.1300.10">
    <property type="entry name" value="Amidase signature (AS) domain"/>
    <property type="match status" value="1"/>
</dbReference>
<feature type="domain" description="Amidase" evidence="5">
    <location>
        <begin position="49"/>
        <end position="470"/>
    </location>
</feature>
<dbReference type="InterPro" id="IPR023631">
    <property type="entry name" value="Amidase_dom"/>
</dbReference>
<evidence type="ECO:0000256" key="2">
    <source>
        <dbReference type="ARBA" id="ARBA00009199"/>
    </source>
</evidence>
<evidence type="ECO:0000313" key="6">
    <source>
        <dbReference type="EMBL" id="KNA90842.1"/>
    </source>
</evidence>
<evidence type="ECO:0000313" key="7">
    <source>
        <dbReference type="Proteomes" id="UP000037247"/>
    </source>
</evidence>
<dbReference type="EC" id="3.5.1.4" evidence="3"/>
<reference evidence="6 7" key="1">
    <citation type="submission" date="2015-05" db="EMBL/GenBank/DDBJ databases">
        <title>Draft genome sequence of the bacterium Gordonia jacobaea a new member of the Gordonia genus.</title>
        <authorList>
            <person name="Jimenez-Galisteo G."/>
            <person name="Dominguez A."/>
            <person name="Munoz E."/>
            <person name="Vinas M."/>
        </authorList>
    </citation>
    <scope>NUCLEOTIDE SEQUENCE [LARGE SCALE GENOMIC DNA]</scope>
    <source>
        <strain evidence="7">mv1</strain>
    </source>
</reference>
<name>A0ABR5IAY1_9ACTN</name>
<dbReference type="InterPro" id="IPR036928">
    <property type="entry name" value="AS_sf"/>
</dbReference>
<keyword evidence="7" id="KW-1185">Reference proteome</keyword>